<keyword evidence="4" id="KW-0677">Repeat</keyword>
<evidence type="ECO:0000256" key="4">
    <source>
        <dbReference type="ARBA" id="ARBA00022737"/>
    </source>
</evidence>
<evidence type="ECO:0000256" key="2">
    <source>
        <dbReference type="ARBA" id="ARBA00022491"/>
    </source>
</evidence>
<reference evidence="12 13" key="1">
    <citation type="submission" date="2018-08" db="EMBL/GenBank/DDBJ databases">
        <title>Draft genome of the lignicolous fungus Coniochaeta pulveracea.</title>
        <authorList>
            <person name="Borstlap C.J."/>
            <person name="De Witt R.N."/>
            <person name="Botha A."/>
            <person name="Volschenk H."/>
        </authorList>
    </citation>
    <scope>NUCLEOTIDE SEQUENCE [LARGE SCALE GENOMIC DNA]</scope>
    <source>
        <strain evidence="12 13">CAB683</strain>
    </source>
</reference>
<protein>
    <recommendedName>
        <fullName evidence="11">C2H2-type domain-containing protein</fullName>
    </recommendedName>
</protein>
<evidence type="ECO:0000256" key="5">
    <source>
        <dbReference type="ARBA" id="ARBA00022771"/>
    </source>
</evidence>
<dbReference type="Gene3D" id="3.30.160.60">
    <property type="entry name" value="Classic Zinc Finger"/>
    <property type="match status" value="2"/>
</dbReference>
<feature type="region of interest" description="Disordered" evidence="10">
    <location>
        <begin position="142"/>
        <end position="190"/>
    </location>
</feature>
<dbReference type="FunFam" id="3.30.160.60:FF:000072">
    <property type="entry name" value="zinc finger protein 143 isoform X1"/>
    <property type="match status" value="1"/>
</dbReference>
<feature type="compositionally biased region" description="Polar residues" evidence="10">
    <location>
        <begin position="390"/>
        <end position="467"/>
    </location>
</feature>
<dbReference type="PROSITE" id="PS50157">
    <property type="entry name" value="ZINC_FINGER_C2H2_2"/>
    <property type="match status" value="3"/>
</dbReference>
<feature type="compositionally biased region" description="Basic and acidic residues" evidence="10">
    <location>
        <begin position="570"/>
        <end position="586"/>
    </location>
</feature>
<evidence type="ECO:0000259" key="11">
    <source>
        <dbReference type="PROSITE" id="PS50157"/>
    </source>
</evidence>
<dbReference type="InterPro" id="IPR050806">
    <property type="entry name" value="pacC/RIM101"/>
</dbReference>
<feature type="compositionally biased region" description="Basic and acidic residues" evidence="10">
    <location>
        <begin position="550"/>
        <end position="563"/>
    </location>
</feature>
<feature type="compositionally biased region" description="Low complexity" evidence="10">
    <location>
        <begin position="40"/>
        <end position="54"/>
    </location>
</feature>
<evidence type="ECO:0000256" key="7">
    <source>
        <dbReference type="ARBA" id="ARBA00023242"/>
    </source>
</evidence>
<keyword evidence="7" id="KW-0539">Nucleus</keyword>
<feature type="compositionally biased region" description="Basic and acidic residues" evidence="10">
    <location>
        <begin position="142"/>
        <end position="154"/>
    </location>
</feature>
<organism evidence="12 13">
    <name type="scientific">Coniochaeta pulveracea</name>
    <dbReference type="NCBI Taxonomy" id="177199"/>
    <lineage>
        <taxon>Eukaryota</taxon>
        <taxon>Fungi</taxon>
        <taxon>Dikarya</taxon>
        <taxon>Ascomycota</taxon>
        <taxon>Pezizomycotina</taxon>
        <taxon>Sordariomycetes</taxon>
        <taxon>Sordariomycetidae</taxon>
        <taxon>Coniochaetales</taxon>
        <taxon>Coniochaetaceae</taxon>
        <taxon>Coniochaeta</taxon>
    </lineage>
</organism>
<proteinExistence type="inferred from homology"/>
<dbReference type="OrthoDB" id="6155966at2759"/>
<dbReference type="PROSITE" id="PS00028">
    <property type="entry name" value="ZINC_FINGER_C2H2_1"/>
    <property type="match status" value="2"/>
</dbReference>
<feature type="region of interest" description="Disordered" evidence="10">
    <location>
        <begin position="1"/>
        <end position="54"/>
    </location>
</feature>
<dbReference type="Pfam" id="PF00096">
    <property type="entry name" value="zf-C2H2"/>
    <property type="match status" value="1"/>
</dbReference>
<evidence type="ECO:0000256" key="10">
    <source>
        <dbReference type="SAM" id="MobiDB-lite"/>
    </source>
</evidence>
<keyword evidence="5 9" id="KW-0863">Zinc-finger</keyword>
<feature type="compositionally biased region" description="Low complexity" evidence="10">
    <location>
        <begin position="509"/>
        <end position="524"/>
    </location>
</feature>
<dbReference type="SMART" id="SM00355">
    <property type="entry name" value="ZnF_C2H2"/>
    <property type="match status" value="3"/>
</dbReference>
<keyword evidence="3" id="KW-0479">Metal-binding</keyword>
<keyword evidence="6" id="KW-0862">Zinc</keyword>
<sequence>MSAPNGTAPALTQQESAAGTQSSPSDSNGTTPGSQTTPNAAGSLAAAQAPSSNAASQAQDDGLVCRWNACGERFTTAEALYDHICERHVGRKSTNNLNLTCQWGTCRTTTVKRDHITSHIRVHVPLKPHKCNYNNCGKSFKRPQDLKKHEKTHAQETGSHIAPPDPRDPSGLSSAYRQGPHPQQNRAPTSYYDHTGSIRGTTAYGHPQHNSYYTQHQQPQPYQPMPYYPQHMNARGGDHMGYQAGAAYDTRKRDTALEDFLGAAKRRQINPTSYADVSRSLMGLHAVGGGGLLTEYPTHPPSMAALGHGAGVPQGPGPLTQHYYLPPMPSLRNKNELEHLDNILEQMQTTIWDHQSQPQSAHYAQAVDARQPGGAYTQRSAQADPYGMSAAQQLPSPLAPSSTGTPAITPPSTTMSYATSNSPGASTSSQALSPISRQGSTSINYPSLPSVNYQGQPASSTLGTSFNPVERRHSGGMLQRADDGSRRDASRALADQEKTLSPTPKARVSVAVSSPSEGSEAGSSDPETYDEWIQNMKTIDRLRALIRERLERRDYVDSDREQPIDPMVLDSDRHRQDPATERKVDRPLYPTLPPINP</sequence>
<dbReference type="SUPFAM" id="SSF57667">
    <property type="entry name" value="beta-beta-alpha zinc fingers"/>
    <property type="match status" value="2"/>
</dbReference>
<dbReference type="EMBL" id="QVQW01000111">
    <property type="protein sequence ID" value="RKU40296.1"/>
    <property type="molecule type" value="Genomic_DNA"/>
</dbReference>
<evidence type="ECO:0000313" key="13">
    <source>
        <dbReference type="Proteomes" id="UP000275385"/>
    </source>
</evidence>
<dbReference type="PANTHER" id="PTHR47257">
    <property type="entry name" value="PH-RESPONSE TRANSCRIPTION FACTOR PACC/RIM101"/>
    <property type="match status" value="1"/>
</dbReference>
<dbReference type="GO" id="GO:0008270">
    <property type="term" value="F:zinc ion binding"/>
    <property type="evidence" value="ECO:0007669"/>
    <property type="project" value="UniProtKB-KW"/>
</dbReference>
<feature type="domain" description="C2H2-type" evidence="11">
    <location>
        <begin position="99"/>
        <end position="128"/>
    </location>
</feature>
<evidence type="ECO:0000256" key="3">
    <source>
        <dbReference type="ARBA" id="ARBA00022723"/>
    </source>
</evidence>
<evidence type="ECO:0000256" key="6">
    <source>
        <dbReference type="ARBA" id="ARBA00022833"/>
    </source>
</evidence>
<feature type="domain" description="C2H2-type" evidence="11">
    <location>
        <begin position="129"/>
        <end position="158"/>
    </location>
</feature>
<dbReference type="InterPro" id="IPR036236">
    <property type="entry name" value="Znf_C2H2_sf"/>
</dbReference>
<comment type="similarity">
    <text evidence="8">Belongs to the pacC/RIM101 family.</text>
</comment>
<dbReference type="GO" id="GO:0005634">
    <property type="term" value="C:nucleus"/>
    <property type="evidence" value="ECO:0007669"/>
    <property type="project" value="UniProtKB-SubCell"/>
</dbReference>
<feature type="compositionally biased region" description="Polar residues" evidence="10">
    <location>
        <begin position="10"/>
        <end position="39"/>
    </location>
</feature>
<accession>A0A420XXD4</accession>
<feature type="region of interest" description="Disordered" evidence="10">
    <location>
        <begin position="354"/>
        <end position="529"/>
    </location>
</feature>
<evidence type="ECO:0000256" key="8">
    <source>
        <dbReference type="ARBA" id="ARBA00038089"/>
    </source>
</evidence>
<gene>
    <name evidence="12" type="ORF">DL546_002247</name>
</gene>
<feature type="compositionally biased region" description="Polar residues" evidence="10">
    <location>
        <begin position="171"/>
        <end position="188"/>
    </location>
</feature>
<comment type="subcellular location">
    <subcellularLocation>
        <location evidence="1">Nucleus</location>
    </subcellularLocation>
</comment>
<feature type="region of interest" description="Disordered" evidence="10">
    <location>
        <begin position="550"/>
        <end position="597"/>
    </location>
</feature>
<dbReference type="PANTHER" id="PTHR47257:SF1">
    <property type="entry name" value="PH-RESPONSE TRANSCRIPTION FACTOR PACC_RIM101"/>
    <property type="match status" value="1"/>
</dbReference>
<dbReference type="STRING" id="177199.A0A420XXD4"/>
<evidence type="ECO:0000313" key="12">
    <source>
        <dbReference type="EMBL" id="RKU40296.1"/>
    </source>
</evidence>
<dbReference type="GO" id="GO:0000981">
    <property type="term" value="F:DNA-binding transcription factor activity, RNA polymerase II-specific"/>
    <property type="evidence" value="ECO:0007669"/>
    <property type="project" value="UniProtKB-ARBA"/>
</dbReference>
<dbReference type="FunFam" id="3.30.160.60:FF:001875">
    <property type="entry name" value="pH-response transcription factor pacC/RIM101"/>
    <property type="match status" value="1"/>
</dbReference>
<evidence type="ECO:0000256" key="1">
    <source>
        <dbReference type="ARBA" id="ARBA00004123"/>
    </source>
</evidence>
<keyword evidence="2" id="KW-0678">Repressor</keyword>
<feature type="domain" description="C2H2-type" evidence="11">
    <location>
        <begin position="63"/>
        <end position="93"/>
    </location>
</feature>
<name>A0A420XXD4_9PEZI</name>
<keyword evidence="13" id="KW-1185">Reference proteome</keyword>
<dbReference type="GO" id="GO:0000978">
    <property type="term" value="F:RNA polymerase II cis-regulatory region sequence-specific DNA binding"/>
    <property type="evidence" value="ECO:0007669"/>
    <property type="project" value="UniProtKB-ARBA"/>
</dbReference>
<evidence type="ECO:0000256" key="9">
    <source>
        <dbReference type="PROSITE-ProRule" id="PRU00042"/>
    </source>
</evidence>
<comment type="caution">
    <text evidence="12">The sequence shown here is derived from an EMBL/GenBank/DDBJ whole genome shotgun (WGS) entry which is preliminary data.</text>
</comment>
<dbReference type="Proteomes" id="UP000275385">
    <property type="component" value="Unassembled WGS sequence"/>
</dbReference>
<feature type="compositionally biased region" description="Basic and acidic residues" evidence="10">
    <location>
        <begin position="480"/>
        <end position="498"/>
    </location>
</feature>
<dbReference type="InterPro" id="IPR013087">
    <property type="entry name" value="Znf_C2H2_type"/>
</dbReference>
<dbReference type="GO" id="GO:0045944">
    <property type="term" value="P:positive regulation of transcription by RNA polymerase II"/>
    <property type="evidence" value="ECO:0007669"/>
    <property type="project" value="TreeGrafter"/>
</dbReference>
<dbReference type="AlphaFoldDB" id="A0A420XXD4"/>